<evidence type="ECO:0000259" key="3">
    <source>
        <dbReference type="Pfam" id="PF07250"/>
    </source>
</evidence>
<keyword evidence="6" id="KW-1185">Reference proteome</keyword>
<sequence length="526" mass="56430">MNRFRWPVRVPGLLVGIALAIGGRAAQAQPAAQGEWSPVFGTRNVMIHASVLPNGKVLFWSRREASDGHDLNPHVCTTRIWDPTKGTADTAFSEPTNQPGYNLFCSGHSFLPDGRLFVAGGHITDGHGERHATIYNFATDSWTPLGTIPDMVGGRWYPTVVTLSDGGVLVSLGNGDDGKPNVTQQVWKDGSGWRELTGASFVNGPYYPRMHVVSDGHVFMSGPLRFTQFLDTDNAGTWSPFADKIDTRAPKDYAPSVLYTVSPDDVGKVVYIGGGNAPTNVVEVLDLAKTPLAWAGMDPVQFKRTQHNGTLLPDGTILVTGGTQGGGAKYAGEMPGFNDLRIGSPIRSAELWNPTKPAGQQWTKMAKAAVDRCYHSTAVLLPDATVLSAGGGEYSPPNNGTDNLPEDTHKDAQIFSPPYLFAANGTRAARPDITAAPTEVKYGDAFTVGTSHPNQIGKVTWIRLSSVTHSFNMNQRMNVLAFMAGMGGLTVTAPADPKRCPPGHYMLFVLDNSGVPSVAKIVRIHP</sequence>
<evidence type="ECO:0000313" key="6">
    <source>
        <dbReference type="Proteomes" id="UP000324974"/>
    </source>
</evidence>
<dbReference type="PANTHER" id="PTHR32208:SF21">
    <property type="entry name" value="LOW QUALITY PROTEIN: ALDEHYDE OXIDASE GLOX-LIKE"/>
    <property type="match status" value="1"/>
</dbReference>
<keyword evidence="1 2" id="KW-0732">Signal</keyword>
<feature type="domain" description="Galactose oxidase-like Early set" evidence="4">
    <location>
        <begin position="430"/>
        <end position="524"/>
    </location>
</feature>
<dbReference type="EMBL" id="CP042425">
    <property type="protein sequence ID" value="QEL13653.1"/>
    <property type="molecule type" value="Genomic_DNA"/>
</dbReference>
<dbReference type="InterPro" id="IPR009880">
    <property type="entry name" value="Glyoxal_oxidase_N"/>
</dbReference>
<protein>
    <submittedName>
        <fullName evidence="5">Uncharacterized protein</fullName>
    </submittedName>
</protein>
<proteinExistence type="predicted"/>
<dbReference type="InterPro" id="IPR014756">
    <property type="entry name" value="Ig_E-set"/>
</dbReference>
<dbReference type="AlphaFoldDB" id="A0A5C1A5M4"/>
<dbReference type="CDD" id="cd15482">
    <property type="entry name" value="Sialidase_non-viral"/>
    <property type="match status" value="1"/>
</dbReference>
<dbReference type="Gene3D" id="2.130.10.80">
    <property type="entry name" value="Galactose oxidase/kelch, beta-propeller"/>
    <property type="match status" value="1"/>
</dbReference>
<evidence type="ECO:0000256" key="2">
    <source>
        <dbReference type="SAM" id="SignalP"/>
    </source>
</evidence>
<dbReference type="InterPro" id="IPR015202">
    <property type="entry name" value="GO-like_E_set"/>
</dbReference>
<evidence type="ECO:0000256" key="1">
    <source>
        <dbReference type="ARBA" id="ARBA00022729"/>
    </source>
</evidence>
<dbReference type="InterPro" id="IPR011043">
    <property type="entry name" value="Gal_Oxase/kelch_b-propeller"/>
</dbReference>
<dbReference type="SUPFAM" id="SSF50965">
    <property type="entry name" value="Galactose oxidase, central domain"/>
    <property type="match status" value="1"/>
</dbReference>
<dbReference type="Pfam" id="PF07250">
    <property type="entry name" value="Glyoxal_oxid_N"/>
    <property type="match status" value="1"/>
</dbReference>
<organism evidence="5 6">
    <name type="scientific">Limnoglobus roseus</name>
    <dbReference type="NCBI Taxonomy" id="2598579"/>
    <lineage>
        <taxon>Bacteria</taxon>
        <taxon>Pseudomonadati</taxon>
        <taxon>Planctomycetota</taxon>
        <taxon>Planctomycetia</taxon>
        <taxon>Gemmatales</taxon>
        <taxon>Gemmataceae</taxon>
        <taxon>Limnoglobus</taxon>
    </lineage>
</organism>
<dbReference type="CDD" id="cd02851">
    <property type="entry name" value="E_set_GO_C"/>
    <property type="match status" value="1"/>
</dbReference>
<dbReference type="OrthoDB" id="281413at2"/>
<dbReference type="SUPFAM" id="SSF81296">
    <property type="entry name" value="E set domains"/>
    <property type="match status" value="1"/>
</dbReference>
<dbReference type="RefSeq" id="WP_149108608.1">
    <property type="nucleotide sequence ID" value="NZ_CP042425.1"/>
</dbReference>
<feature type="domain" description="Glyoxal oxidase N-terminal" evidence="3">
    <location>
        <begin position="293"/>
        <end position="419"/>
    </location>
</feature>
<dbReference type="PANTHER" id="PTHR32208">
    <property type="entry name" value="SECRETED PROTEIN-RELATED"/>
    <property type="match status" value="1"/>
</dbReference>
<dbReference type="KEGG" id="lrs:PX52LOC_00511"/>
<evidence type="ECO:0000259" key="4">
    <source>
        <dbReference type="Pfam" id="PF09118"/>
    </source>
</evidence>
<name>A0A5C1A5M4_9BACT</name>
<dbReference type="Pfam" id="PF09118">
    <property type="entry name" value="GO-like_E_set"/>
    <property type="match status" value="1"/>
</dbReference>
<feature type="chain" id="PRO_5022954932" evidence="2">
    <location>
        <begin position="29"/>
        <end position="526"/>
    </location>
</feature>
<dbReference type="InterPro" id="IPR013783">
    <property type="entry name" value="Ig-like_fold"/>
</dbReference>
<evidence type="ECO:0000313" key="5">
    <source>
        <dbReference type="EMBL" id="QEL13653.1"/>
    </source>
</evidence>
<dbReference type="Proteomes" id="UP000324974">
    <property type="component" value="Chromosome"/>
</dbReference>
<reference evidence="6" key="1">
    <citation type="submission" date="2019-08" db="EMBL/GenBank/DDBJ databases">
        <title>Limnoglobus roseus gen. nov., sp. nov., a novel freshwater planctomycete with a giant genome from the family Gemmataceae.</title>
        <authorList>
            <person name="Kulichevskaya I.S."/>
            <person name="Naumoff D.G."/>
            <person name="Miroshnikov K."/>
            <person name="Ivanova A."/>
            <person name="Philippov D.A."/>
            <person name="Hakobyan A."/>
            <person name="Rijpstra I.C."/>
            <person name="Sinninghe Damste J.S."/>
            <person name="Liesack W."/>
            <person name="Dedysh S.N."/>
        </authorList>
    </citation>
    <scope>NUCLEOTIDE SEQUENCE [LARGE SCALE GENOMIC DNA]</scope>
    <source>
        <strain evidence="6">PX52</strain>
    </source>
</reference>
<dbReference type="InterPro" id="IPR037293">
    <property type="entry name" value="Gal_Oxidase_central_sf"/>
</dbReference>
<gene>
    <name evidence="5" type="ORF">PX52LOC_00511</name>
</gene>
<accession>A0A5C1A5M4</accession>
<feature type="signal peptide" evidence="2">
    <location>
        <begin position="1"/>
        <end position="28"/>
    </location>
</feature>
<dbReference type="Gene3D" id="2.60.40.10">
    <property type="entry name" value="Immunoglobulins"/>
    <property type="match status" value="1"/>
</dbReference>